<comment type="caution">
    <text evidence="1">The sequence shown here is derived from an EMBL/GenBank/DDBJ whole genome shotgun (WGS) entry which is preliminary data.</text>
</comment>
<dbReference type="Gene3D" id="3.40.630.40">
    <property type="entry name" value="Zn-dependent exopeptidases"/>
    <property type="match status" value="1"/>
</dbReference>
<proteinExistence type="predicted"/>
<dbReference type="OrthoDB" id="9802050at2"/>
<reference evidence="1 2" key="1">
    <citation type="submission" date="2018-04" db="EMBL/GenBank/DDBJ databases">
        <title>Genomic Encyclopedia of Archaeal and Bacterial Type Strains, Phase II (KMG-II): from individual species to whole genera.</title>
        <authorList>
            <person name="Goeker M."/>
        </authorList>
    </citation>
    <scope>NUCLEOTIDE SEQUENCE [LARGE SCALE GENOMIC DNA]</scope>
    <source>
        <strain evidence="1 2">DSM 100977</strain>
    </source>
</reference>
<gene>
    <name evidence="1" type="ORF">C8N43_2294</name>
</gene>
<dbReference type="InterPro" id="IPR007709">
    <property type="entry name" value="N-FG_amidohydro"/>
</dbReference>
<dbReference type="RefSeq" id="WP_107845707.1">
    <property type="nucleotide sequence ID" value="NZ_QBKS01000001.1"/>
</dbReference>
<dbReference type="Pfam" id="PF05013">
    <property type="entry name" value="FGase"/>
    <property type="match status" value="1"/>
</dbReference>
<protein>
    <submittedName>
        <fullName evidence="1">N-formylglutamate deformylase</fullName>
    </submittedName>
</protein>
<evidence type="ECO:0000313" key="1">
    <source>
        <dbReference type="EMBL" id="PTX57624.1"/>
    </source>
</evidence>
<dbReference type="Proteomes" id="UP000243978">
    <property type="component" value="Unassembled WGS sequence"/>
</dbReference>
<sequence>MTTDAYTLSLPDVQTTHMVFASPHSGRAYTRAFLRRSMLDELQIRSSEDAFMDRLVGPVAGFGAPFLAATMPRAFLDLNRASDELDPAVVEGVRRPAHNPRIASGLGVIPRVVANGRAIYSGKIGAAEAERRISQYWHPYHARLRQLMDDTTRAFGQAVLVDFHSMPHEAVQSVSAPGLPRPEVVLGDRFGASAAGHIVDRIETIFLEAGLKVSRNAPFAGAYIAQTYGRPSRGQHAVQIEIDRALYMNEQFVRPNGNFDSFRQLMARVLREIAELGRPALPLAAE</sequence>
<dbReference type="SUPFAM" id="SSF53187">
    <property type="entry name" value="Zn-dependent exopeptidases"/>
    <property type="match status" value="1"/>
</dbReference>
<dbReference type="EMBL" id="QBKS01000001">
    <property type="protein sequence ID" value="PTX57624.1"/>
    <property type="molecule type" value="Genomic_DNA"/>
</dbReference>
<organism evidence="1 2">
    <name type="scientific">Litoreibacter ponti</name>
    <dbReference type="NCBI Taxonomy" id="1510457"/>
    <lineage>
        <taxon>Bacteria</taxon>
        <taxon>Pseudomonadati</taxon>
        <taxon>Pseudomonadota</taxon>
        <taxon>Alphaproteobacteria</taxon>
        <taxon>Rhodobacterales</taxon>
        <taxon>Roseobacteraceae</taxon>
        <taxon>Litoreibacter</taxon>
    </lineage>
</organism>
<accession>A0A2T6BNK7</accession>
<evidence type="ECO:0000313" key="2">
    <source>
        <dbReference type="Proteomes" id="UP000243978"/>
    </source>
</evidence>
<dbReference type="AlphaFoldDB" id="A0A2T6BNK7"/>
<keyword evidence="2" id="KW-1185">Reference proteome</keyword>
<name>A0A2T6BNK7_9RHOB</name>